<feature type="transmembrane region" description="Helical" evidence="2">
    <location>
        <begin position="113"/>
        <end position="133"/>
    </location>
</feature>
<evidence type="ECO:0008006" key="5">
    <source>
        <dbReference type="Google" id="ProtNLM"/>
    </source>
</evidence>
<dbReference type="STRING" id="553175.POREN0001_0046"/>
<dbReference type="SUPFAM" id="SSF56925">
    <property type="entry name" value="OMPA-like"/>
    <property type="match status" value="1"/>
</dbReference>
<feature type="region of interest" description="Disordered" evidence="1">
    <location>
        <begin position="1"/>
        <end position="34"/>
    </location>
</feature>
<evidence type="ECO:0000313" key="3">
    <source>
        <dbReference type="EMBL" id="EEN81891.1"/>
    </source>
</evidence>
<protein>
    <recommendedName>
        <fullName evidence="5">Outer membrane protein beta-barrel domain-containing protein</fullName>
    </recommendedName>
</protein>
<keyword evidence="2" id="KW-1133">Transmembrane helix</keyword>
<feature type="compositionally biased region" description="Basic and acidic residues" evidence="1">
    <location>
        <begin position="14"/>
        <end position="23"/>
    </location>
</feature>
<evidence type="ECO:0000313" key="4">
    <source>
        <dbReference type="Proteomes" id="UP000004295"/>
    </source>
</evidence>
<keyword evidence="2" id="KW-0812">Transmembrane</keyword>
<gene>
    <name evidence="3" type="ORF">POREN0001_0046</name>
</gene>
<proteinExistence type="predicted"/>
<dbReference type="EMBL" id="ACNN01000037">
    <property type="protein sequence ID" value="EEN81891.1"/>
    <property type="molecule type" value="Genomic_DNA"/>
</dbReference>
<accession>C3JD57</accession>
<dbReference type="Proteomes" id="UP000004295">
    <property type="component" value="Unassembled WGS sequence"/>
</dbReference>
<dbReference type="InterPro" id="IPR011250">
    <property type="entry name" value="OMP/PagP_B-barrel"/>
</dbReference>
<sequence>MAAQQLNTTPPSPKGEELKRQELNKMNNNTPQKPLEPWLQALKKKVADAPQKESLPFDFEAEWSKLEASLPKASTPLAAHKGARLLRFKKWSRVAATVALLQQGAKILRYKGYGTAAAATLVIGIAGLTWVMLKKPNIPQESPTPTIAQNEIVETLVPSVPETKVEASSSPVSPLPSPVVKKEIVEQPSVETGPRATQSEESILQEEALPTEKAPKNTFIGPEAPDNKNPRRELIADANPRTNSQIRAGLFVSNVAASKRHGDMSSSAGGELQLMSRTLNQPTSTPGTAFAYESASFTHRLPFNLGAKVSFDLGRHFALETGLVYTFLRSDLNNYRSMRHRAMQQIHYLGIPIGFNFAFYKNQDFRAYVGASGRLDKAISSTLMGENLGENPWQISLQGKMGLSYDIVPNLGLFVETGMAYYFDDQSRLQTFYKQHPLTFAISAGIQLNY</sequence>
<comment type="caution">
    <text evidence="3">The sequence shown here is derived from an EMBL/GenBank/DDBJ whole genome shotgun (WGS) entry which is preliminary data.</text>
</comment>
<name>C3JD57_POREA</name>
<dbReference type="eggNOG" id="COG3147">
    <property type="taxonomic scope" value="Bacteria"/>
</dbReference>
<reference evidence="3 4" key="1">
    <citation type="submission" date="2009-04" db="EMBL/GenBank/DDBJ databases">
        <authorList>
            <person name="Sebastian Y."/>
            <person name="Madupu R."/>
            <person name="Durkin A.S."/>
            <person name="Torralba M."/>
            <person name="Methe B."/>
            <person name="Sutton G.G."/>
            <person name="Strausberg R.L."/>
            <person name="Nelson K.E."/>
        </authorList>
    </citation>
    <scope>NUCLEOTIDE SEQUENCE [LARGE SCALE GENOMIC DNA]</scope>
    <source>
        <strain evidence="4">ATCC 35406 / BCRC 14492 / JCM 8526 / NCTC 13058 / HG 370</strain>
    </source>
</reference>
<keyword evidence="2" id="KW-0472">Membrane</keyword>
<keyword evidence="4" id="KW-1185">Reference proteome</keyword>
<feature type="region of interest" description="Disordered" evidence="1">
    <location>
        <begin position="186"/>
        <end position="231"/>
    </location>
</feature>
<dbReference type="AlphaFoldDB" id="C3JD57"/>
<evidence type="ECO:0000256" key="2">
    <source>
        <dbReference type="SAM" id="Phobius"/>
    </source>
</evidence>
<organism evidence="3 4">
    <name type="scientific">Porphyromonas endodontalis (strain ATCC 35406 / DSM 24491 / JCM 8526 / CCUG 16442 / BCRC 14492 / NCTC 13058 / HG 370)</name>
    <name type="common">Bacteroides endodontalis</name>
    <dbReference type="NCBI Taxonomy" id="553175"/>
    <lineage>
        <taxon>Bacteria</taxon>
        <taxon>Pseudomonadati</taxon>
        <taxon>Bacteroidota</taxon>
        <taxon>Bacteroidia</taxon>
        <taxon>Bacteroidales</taxon>
        <taxon>Porphyromonadaceae</taxon>
        <taxon>Porphyromonas</taxon>
    </lineage>
</organism>
<evidence type="ECO:0000256" key="1">
    <source>
        <dbReference type="SAM" id="MobiDB-lite"/>
    </source>
</evidence>